<name>A0A0F9USI5_9ZZZZ</name>
<dbReference type="SUPFAM" id="SSF53098">
    <property type="entry name" value="Ribonuclease H-like"/>
    <property type="match status" value="1"/>
</dbReference>
<dbReference type="InterPro" id="IPR038649">
    <property type="entry name" value="EXOI_SH3_sf"/>
</dbReference>
<sequence length="468" mass="51750">MLENIHFYDSAWIGRPADGQPTRFESLMYKSGVGECTTHSIKLRADVAFDPLLVEDSASFSSDLSAGASEYEFARELERLFSTSNTLHIGLGITSEQADVLNHCRYRCLSTLPHCTPPANTFQLDLITVLRAINLLRPPGDELLVDPFAATSVIHSQLLARFPSVLAVDSIKQVMGHIQAHAPKLLKHSLGHTCVNQIQKSFGLESGQIDSLGSVNPLLIVHESIGPRTFVCGFPIGVDPQDPHLVYMVDLQADLSDLAEDGSENVQRFVRQDPNDRTKPISTLDLTRIPFVCPLSAVDVQTAERLDIDKSVINHNVQLMRYQSELCLAMMDYSEAGRSTKADPDYQLRSGDYSPQDLHLLEQLHKTEFSEWPALLDRASDSRIKTLAWRLSCRAGASAPKSQAGERWAAHCASRLKAGLSVEQLSRRVQFCKRVLEGPESASPLGVRTAALHWLSIMEVSNDIKSVV</sequence>
<dbReference type="PROSITE" id="PS51784">
    <property type="entry name" value="EXOI_SH3"/>
    <property type="match status" value="1"/>
</dbReference>
<dbReference type="Gene3D" id="3.30.1520.20">
    <property type="entry name" value="Exonuclease ExoI, domain 2"/>
    <property type="match status" value="1"/>
</dbReference>
<dbReference type="InterPro" id="IPR012337">
    <property type="entry name" value="RNaseH-like_sf"/>
</dbReference>
<reference evidence="7" key="1">
    <citation type="journal article" date="2015" name="Nature">
        <title>Complex archaea that bridge the gap between prokaryotes and eukaryotes.</title>
        <authorList>
            <person name="Spang A."/>
            <person name="Saw J.H."/>
            <person name="Jorgensen S.L."/>
            <person name="Zaremba-Niedzwiedzka K."/>
            <person name="Martijn J."/>
            <person name="Lind A.E."/>
            <person name="van Eijk R."/>
            <person name="Schleper C."/>
            <person name="Guy L."/>
            <person name="Ettema T.J."/>
        </authorList>
    </citation>
    <scope>NUCLEOTIDE SEQUENCE</scope>
</reference>
<dbReference type="PROSITE" id="PS51785">
    <property type="entry name" value="EXOI_C"/>
    <property type="match status" value="1"/>
</dbReference>
<organism evidence="7">
    <name type="scientific">marine sediment metagenome</name>
    <dbReference type="NCBI Taxonomy" id="412755"/>
    <lineage>
        <taxon>unclassified sequences</taxon>
        <taxon>metagenomes</taxon>
        <taxon>ecological metagenomes</taxon>
    </lineage>
</organism>
<comment type="cofactor">
    <cofactor evidence="1">
        <name>Mg(2+)</name>
        <dbReference type="ChEBI" id="CHEBI:18420"/>
    </cofactor>
</comment>
<evidence type="ECO:0000259" key="5">
    <source>
        <dbReference type="PROSITE" id="PS51784"/>
    </source>
</evidence>
<proteinExistence type="predicted"/>
<dbReference type="GO" id="GO:0046872">
    <property type="term" value="F:metal ion binding"/>
    <property type="evidence" value="ECO:0007669"/>
    <property type="project" value="UniProtKB-KW"/>
</dbReference>
<keyword evidence="4" id="KW-0460">Magnesium</keyword>
<dbReference type="Gene3D" id="1.20.1280.70">
    <property type="entry name" value="Exonuclease ExoI, domain 3"/>
    <property type="match status" value="1"/>
</dbReference>
<dbReference type="GO" id="GO:0008310">
    <property type="term" value="F:single-stranded DNA 3'-5' DNA exonuclease activity"/>
    <property type="evidence" value="ECO:0007669"/>
    <property type="project" value="InterPro"/>
</dbReference>
<accession>A0A0F9USI5</accession>
<evidence type="ECO:0000256" key="4">
    <source>
        <dbReference type="ARBA" id="ARBA00022842"/>
    </source>
</evidence>
<dbReference type="Pfam" id="PF26016">
    <property type="entry name" value="ExoI_C"/>
    <property type="match status" value="1"/>
</dbReference>
<evidence type="ECO:0000259" key="6">
    <source>
        <dbReference type="PROSITE" id="PS51785"/>
    </source>
</evidence>
<evidence type="ECO:0000256" key="1">
    <source>
        <dbReference type="ARBA" id="ARBA00001946"/>
    </source>
</evidence>
<keyword evidence="2" id="KW-0479">Metal-binding</keyword>
<evidence type="ECO:0000256" key="3">
    <source>
        <dbReference type="ARBA" id="ARBA00022801"/>
    </source>
</evidence>
<dbReference type="InterPro" id="IPR013620">
    <property type="entry name" value="Exonuc_1_SH3"/>
</dbReference>
<dbReference type="EMBL" id="LAZR01000066">
    <property type="protein sequence ID" value="KKN96070.1"/>
    <property type="molecule type" value="Genomic_DNA"/>
</dbReference>
<gene>
    <name evidence="7" type="ORF">LCGC14_0169990</name>
</gene>
<feature type="domain" description="ExoI SH3-like" evidence="5">
    <location>
        <begin position="183"/>
        <end position="338"/>
    </location>
</feature>
<dbReference type="GO" id="GO:0006281">
    <property type="term" value="P:DNA repair"/>
    <property type="evidence" value="ECO:0007669"/>
    <property type="project" value="InterPro"/>
</dbReference>
<dbReference type="Pfam" id="PF08411">
    <property type="entry name" value="ExoI_SH3"/>
    <property type="match status" value="1"/>
</dbReference>
<evidence type="ECO:0000313" key="7">
    <source>
        <dbReference type="EMBL" id="KKN96070.1"/>
    </source>
</evidence>
<dbReference type="InterPro" id="IPR058561">
    <property type="entry name" value="Exonuc_1_C"/>
</dbReference>
<keyword evidence="3" id="KW-0378">Hydrolase</keyword>
<feature type="domain" description="ExoI C-terminal" evidence="6">
    <location>
        <begin position="340"/>
        <end position="459"/>
    </location>
</feature>
<dbReference type="AlphaFoldDB" id="A0A0F9USI5"/>
<comment type="caution">
    <text evidence="7">The sequence shown here is derived from an EMBL/GenBank/DDBJ whole genome shotgun (WGS) entry which is preliminary data.</text>
</comment>
<evidence type="ECO:0000256" key="2">
    <source>
        <dbReference type="ARBA" id="ARBA00022723"/>
    </source>
</evidence>
<dbReference type="InterPro" id="IPR034747">
    <property type="entry name" value="EXOI_SH3"/>
</dbReference>
<protein>
    <submittedName>
        <fullName evidence="7">Uncharacterized protein</fullName>
    </submittedName>
</protein>